<gene>
    <name evidence="1" type="ORF">UU77_C0018G0002</name>
</gene>
<name>A0A0G0X8L5_UNCKA</name>
<dbReference type="EMBL" id="LCBX01000018">
    <property type="protein sequence ID" value="KKS20727.1"/>
    <property type="molecule type" value="Genomic_DNA"/>
</dbReference>
<organism evidence="1 2">
    <name type="scientific">candidate division WWE3 bacterium GW2011_GWC1_41_7</name>
    <dbReference type="NCBI Taxonomy" id="1619119"/>
    <lineage>
        <taxon>Bacteria</taxon>
        <taxon>Katanobacteria</taxon>
    </lineage>
</organism>
<evidence type="ECO:0000313" key="1">
    <source>
        <dbReference type="EMBL" id="KKS20727.1"/>
    </source>
</evidence>
<proteinExistence type="predicted"/>
<protein>
    <submittedName>
        <fullName evidence="1">Uncharacterized protein</fullName>
    </submittedName>
</protein>
<dbReference type="AlphaFoldDB" id="A0A0G0X8L5"/>
<comment type="caution">
    <text evidence="1">The sequence shown here is derived from an EMBL/GenBank/DDBJ whole genome shotgun (WGS) entry which is preliminary data.</text>
</comment>
<accession>A0A0G0X8L5</accession>
<evidence type="ECO:0000313" key="2">
    <source>
        <dbReference type="Proteomes" id="UP000034507"/>
    </source>
</evidence>
<sequence length="74" mass="8133">MAAEITSRQRVVGVLQQTNFATPKADTDAYETLNYNAGSVITNPNTIINNLDVISTSGLIPKESRKIKCYRICT</sequence>
<reference evidence="1 2" key="1">
    <citation type="journal article" date="2015" name="Nature">
        <title>rRNA introns, odd ribosomes, and small enigmatic genomes across a large radiation of phyla.</title>
        <authorList>
            <person name="Brown C.T."/>
            <person name="Hug L.A."/>
            <person name="Thomas B.C."/>
            <person name="Sharon I."/>
            <person name="Castelle C.J."/>
            <person name="Singh A."/>
            <person name="Wilkins M.J."/>
            <person name="Williams K.H."/>
            <person name="Banfield J.F."/>
        </authorList>
    </citation>
    <scope>NUCLEOTIDE SEQUENCE [LARGE SCALE GENOMIC DNA]</scope>
</reference>
<dbReference type="Proteomes" id="UP000034507">
    <property type="component" value="Unassembled WGS sequence"/>
</dbReference>